<sequence>MKSATIRKNTSRGLWIGLSIVLKSVLSVSQSVTQQFISMLSESSNEGKSMPFIQFVLNDIR</sequence>
<reference evidence="2 3" key="1">
    <citation type="submission" date="2015-01" db="EMBL/GenBank/DDBJ databases">
        <title>Evolution of Trichinella species and genotypes.</title>
        <authorList>
            <person name="Korhonen P.K."/>
            <person name="Edoardo P."/>
            <person name="Giuseppe L.R."/>
            <person name="Gasser R.B."/>
        </authorList>
    </citation>
    <scope>NUCLEOTIDE SEQUENCE [LARGE SCALE GENOMIC DNA]</scope>
    <source>
        <strain evidence="2">ISS13</strain>
    </source>
</reference>
<dbReference type="EMBL" id="JYDR01000028">
    <property type="protein sequence ID" value="KRY74163.1"/>
    <property type="molecule type" value="Genomic_DNA"/>
</dbReference>
<organism evidence="2 3">
    <name type="scientific">Trichinella pseudospiralis</name>
    <name type="common">Parasitic roundworm</name>
    <dbReference type="NCBI Taxonomy" id="6337"/>
    <lineage>
        <taxon>Eukaryota</taxon>
        <taxon>Metazoa</taxon>
        <taxon>Ecdysozoa</taxon>
        <taxon>Nematoda</taxon>
        <taxon>Enoplea</taxon>
        <taxon>Dorylaimia</taxon>
        <taxon>Trichinellida</taxon>
        <taxon>Trichinellidae</taxon>
        <taxon>Trichinella</taxon>
    </lineage>
</organism>
<comment type="caution">
    <text evidence="2">The sequence shown here is derived from an EMBL/GenBank/DDBJ whole genome shotgun (WGS) entry which is preliminary data.</text>
</comment>
<evidence type="ECO:0000313" key="3">
    <source>
        <dbReference type="Proteomes" id="UP000054632"/>
    </source>
</evidence>
<gene>
    <name evidence="2" type="ORF">T4A_10646</name>
</gene>
<evidence type="ECO:0000256" key="1">
    <source>
        <dbReference type="SAM" id="SignalP"/>
    </source>
</evidence>
<evidence type="ECO:0000313" key="2">
    <source>
        <dbReference type="EMBL" id="KRY74163.1"/>
    </source>
</evidence>
<keyword evidence="1" id="KW-0732">Signal</keyword>
<name>A0A0V1EMG0_TRIPS</name>
<dbReference type="Proteomes" id="UP000054632">
    <property type="component" value="Unassembled WGS sequence"/>
</dbReference>
<accession>A0A0V1EMG0</accession>
<dbReference type="AlphaFoldDB" id="A0A0V1EMG0"/>
<feature type="signal peptide" evidence="1">
    <location>
        <begin position="1"/>
        <end position="27"/>
    </location>
</feature>
<protein>
    <submittedName>
        <fullName evidence="2">Uncharacterized protein</fullName>
    </submittedName>
</protein>
<proteinExistence type="predicted"/>
<feature type="chain" id="PRO_5006877400" evidence="1">
    <location>
        <begin position="28"/>
        <end position="61"/>
    </location>
</feature>